<accession>X1HL62</accession>
<dbReference type="EMBL" id="BARU01035017">
    <property type="protein sequence ID" value="GAH70222.1"/>
    <property type="molecule type" value="Genomic_DNA"/>
</dbReference>
<reference evidence="1" key="1">
    <citation type="journal article" date="2014" name="Front. Microbiol.">
        <title>High frequency of phylogenetically diverse reductive dehalogenase-homologous genes in deep subseafloor sedimentary metagenomes.</title>
        <authorList>
            <person name="Kawai M."/>
            <person name="Futagami T."/>
            <person name="Toyoda A."/>
            <person name="Takaki Y."/>
            <person name="Nishi S."/>
            <person name="Hori S."/>
            <person name="Arai W."/>
            <person name="Tsubouchi T."/>
            <person name="Morono Y."/>
            <person name="Uchiyama I."/>
            <person name="Ito T."/>
            <person name="Fujiyama A."/>
            <person name="Inagaki F."/>
            <person name="Takami H."/>
        </authorList>
    </citation>
    <scope>NUCLEOTIDE SEQUENCE</scope>
    <source>
        <strain evidence="1">Expedition CK06-06</strain>
    </source>
</reference>
<name>X1HL62_9ZZZZ</name>
<dbReference type="AlphaFoldDB" id="X1HL62"/>
<proteinExistence type="predicted"/>
<organism evidence="1">
    <name type="scientific">marine sediment metagenome</name>
    <dbReference type="NCBI Taxonomy" id="412755"/>
    <lineage>
        <taxon>unclassified sequences</taxon>
        <taxon>metagenomes</taxon>
        <taxon>ecological metagenomes</taxon>
    </lineage>
</organism>
<protein>
    <submittedName>
        <fullName evidence="1">Uncharacterized protein</fullName>
    </submittedName>
</protein>
<comment type="caution">
    <text evidence="1">The sequence shown here is derived from an EMBL/GenBank/DDBJ whole genome shotgun (WGS) entry which is preliminary data.</text>
</comment>
<sequence>MDKRTEVNLFATVSADTHVRLATLAATLGVGKLELYRQALTWASNQPEFVVAMAKVYKHD</sequence>
<evidence type="ECO:0000313" key="1">
    <source>
        <dbReference type="EMBL" id="GAH70222.1"/>
    </source>
</evidence>
<gene>
    <name evidence="1" type="ORF">S03H2_54876</name>
</gene>